<comment type="similarity">
    <text evidence="1">Belongs to the membrane fusion protein (MFP) (TC 8.A.1) family.</text>
</comment>
<dbReference type="Gene3D" id="2.40.420.20">
    <property type="match status" value="1"/>
</dbReference>
<dbReference type="Gene3D" id="2.40.30.170">
    <property type="match status" value="1"/>
</dbReference>
<dbReference type="GO" id="GO:1990281">
    <property type="term" value="C:efflux pump complex"/>
    <property type="evidence" value="ECO:0007669"/>
    <property type="project" value="TreeGrafter"/>
</dbReference>
<keyword evidence="2" id="KW-0175">Coiled coil</keyword>
<feature type="coiled-coil region" evidence="2">
    <location>
        <begin position="54"/>
        <end position="93"/>
    </location>
</feature>
<dbReference type="NCBIfam" id="TIGR01730">
    <property type="entry name" value="RND_mfp"/>
    <property type="match status" value="1"/>
</dbReference>
<proteinExistence type="inferred from homology"/>
<dbReference type="PANTHER" id="PTHR30469:SF15">
    <property type="entry name" value="HLYD FAMILY OF SECRETION PROTEINS"/>
    <property type="match status" value="1"/>
</dbReference>
<reference evidence="5 6" key="1">
    <citation type="submission" date="2016-11" db="EMBL/GenBank/DDBJ databases">
        <authorList>
            <person name="Jaros S."/>
            <person name="Januszkiewicz K."/>
            <person name="Wedrychowicz H."/>
        </authorList>
    </citation>
    <scope>NUCLEOTIDE SEQUENCE [LARGE SCALE GENOMIC DNA]</scope>
    <source>
        <strain evidence="5 6">DSM 19980</strain>
    </source>
</reference>
<evidence type="ECO:0000256" key="2">
    <source>
        <dbReference type="SAM" id="Coils"/>
    </source>
</evidence>
<evidence type="ECO:0000313" key="5">
    <source>
        <dbReference type="EMBL" id="SHF20659.1"/>
    </source>
</evidence>
<feature type="domain" description="Multidrug resistance protein MdtA-like C-terminal permuted SH3" evidence="3">
    <location>
        <begin position="255"/>
        <end position="312"/>
    </location>
</feature>
<dbReference type="Proteomes" id="UP000184346">
    <property type="component" value="Unassembled WGS sequence"/>
</dbReference>
<dbReference type="EMBL" id="FQUJ01000008">
    <property type="protein sequence ID" value="SHF20659.1"/>
    <property type="molecule type" value="Genomic_DNA"/>
</dbReference>
<evidence type="ECO:0000259" key="3">
    <source>
        <dbReference type="Pfam" id="PF25967"/>
    </source>
</evidence>
<evidence type="ECO:0000256" key="1">
    <source>
        <dbReference type="ARBA" id="ARBA00009477"/>
    </source>
</evidence>
<evidence type="ECO:0000313" key="6">
    <source>
        <dbReference type="Proteomes" id="UP000184346"/>
    </source>
</evidence>
<dbReference type="STRING" id="1121942.SAMN02745148_02030"/>
<dbReference type="Gene3D" id="1.10.287.470">
    <property type="entry name" value="Helix hairpin bin"/>
    <property type="match status" value="1"/>
</dbReference>
<dbReference type="InterPro" id="IPR058627">
    <property type="entry name" value="MdtA-like_C"/>
</dbReference>
<dbReference type="SUPFAM" id="SSF111369">
    <property type="entry name" value="HlyD-like secretion proteins"/>
    <property type="match status" value="1"/>
</dbReference>
<dbReference type="Pfam" id="PF25973">
    <property type="entry name" value="BSH_CzcB"/>
    <property type="match status" value="1"/>
</dbReference>
<sequence length="332" mass="36185">MQLSDVEQSEVFEEVTLNGTVTALRSSQLSASVEGLVDAVNAQPGDRVARGDVLVELDDELASFTLASARAERQEAAALLAEARRRLKEAQSVGPGTNIAATEVSARESAVATADAALLRLQAEQQRQAGVVRRHQITAPYEGVIQTRHVDLGEWVTPGDPLMELVDLENLRLDFPVPQSLYRLIAESNEVQVGVEEVGSNDRVSVDIDVLVPISDSQARTFLLRAIKPDRLEVLPGMALTALLRVPTGREGLSVPRDAINRYPDGRVTVWIAEPIDGEQYRVEEKRIRLGSAYRDRVVVTEGLEAGLRVVSRGNEALNQGMTVRVVGQGER</sequence>
<name>A0A1M4ZRI7_9GAMM</name>
<accession>A0A1M4ZRI7</accession>
<dbReference type="InterPro" id="IPR006143">
    <property type="entry name" value="RND_pump_MFP"/>
</dbReference>
<dbReference type="AlphaFoldDB" id="A0A1M4ZRI7"/>
<feature type="domain" description="CzcB-like barrel-sandwich hybrid" evidence="4">
    <location>
        <begin position="27"/>
        <end position="165"/>
    </location>
</feature>
<dbReference type="InterPro" id="IPR058647">
    <property type="entry name" value="BSH_CzcB-like"/>
</dbReference>
<dbReference type="Gene3D" id="2.40.50.100">
    <property type="match status" value="1"/>
</dbReference>
<dbReference type="Pfam" id="PF25967">
    <property type="entry name" value="RND-MFP_C"/>
    <property type="match status" value="1"/>
</dbReference>
<protein>
    <submittedName>
        <fullName evidence="5">RND family efflux transporter, MFP subunit</fullName>
    </submittedName>
</protein>
<evidence type="ECO:0000259" key="4">
    <source>
        <dbReference type="Pfam" id="PF25973"/>
    </source>
</evidence>
<keyword evidence="6" id="KW-1185">Reference proteome</keyword>
<dbReference type="GO" id="GO:0015562">
    <property type="term" value="F:efflux transmembrane transporter activity"/>
    <property type="evidence" value="ECO:0007669"/>
    <property type="project" value="TreeGrafter"/>
</dbReference>
<organism evidence="5 6">
    <name type="scientific">Modicisalibacter ilicicola DSM 19980</name>
    <dbReference type="NCBI Taxonomy" id="1121942"/>
    <lineage>
        <taxon>Bacteria</taxon>
        <taxon>Pseudomonadati</taxon>
        <taxon>Pseudomonadota</taxon>
        <taxon>Gammaproteobacteria</taxon>
        <taxon>Oceanospirillales</taxon>
        <taxon>Halomonadaceae</taxon>
        <taxon>Modicisalibacter</taxon>
    </lineage>
</organism>
<gene>
    <name evidence="5" type="ORF">SAMN02745148_02030</name>
</gene>
<dbReference type="PANTHER" id="PTHR30469">
    <property type="entry name" value="MULTIDRUG RESISTANCE PROTEIN MDTA"/>
    <property type="match status" value="1"/>
</dbReference>